<dbReference type="Proteomes" id="UP000003107">
    <property type="component" value="Unassembled WGS sequence"/>
</dbReference>
<keyword evidence="2" id="KW-1185">Reference proteome</keyword>
<dbReference type="EMBL" id="ACVQ01000017">
    <property type="protein sequence ID" value="EET79904.1"/>
    <property type="molecule type" value="Genomic_DNA"/>
</dbReference>
<reference evidence="1 2" key="1">
    <citation type="submission" date="2009-07" db="EMBL/GenBank/DDBJ databases">
        <authorList>
            <person name="Madupu R."/>
            <person name="Sebastian Y."/>
            <person name="Durkin A.S."/>
            <person name="Torralba M."/>
            <person name="Methe B."/>
            <person name="Sutton G.G."/>
            <person name="Strausberg R.L."/>
            <person name="Nelson K.E."/>
        </authorList>
    </citation>
    <scope>NUCLEOTIDE SEQUENCE [LARGE SCALE GENOMIC DNA]</scope>
    <source>
        <strain evidence="1 2">RM3277</strain>
    </source>
</reference>
<sequence length="74" mass="8578">MRVFERKFIALNLTYSPRFLKLVQNLICSNKLARILPLKRLDKVTNLSNLNNCCDNFANNSKVMFDQKKANLSS</sequence>
<accession>C6RF96</accession>
<proteinExistence type="predicted"/>
<evidence type="ECO:0000313" key="1">
    <source>
        <dbReference type="EMBL" id="EET79904.1"/>
    </source>
</evidence>
<name>C6RF96_9BACT</name>
<comment type="caution">
    <text evidence="1">The sequence shown here is derived from an EMBL/GenBank/DDBJ whole genome shotgun (WGS) entry which is preliminary data.</text>
</comment>
<dbReference type="AlphaFoldDB" id="C6RF96"/>
<evidence type="ECO:0000313" key="2">
    <source>
        <dbReference type="Proteomes" id="UP000003107"/>
    </source>
</evidence>
<protein>
    <submittedName>
        <fullName evidence="1">Uncharacterized protein</fullName>
    </submittedName>
</protein>
<gene>
    <name evidence="1" type="ORF">CAMSH0001_0401</name>
</gene>
<organism evidence="1 2">
    <name type="scientific">Campylobacter showae RM3277</name>
    <dbReference type="NCBI Taxonomy" id="553219"/>
    <lineage>
        <taxon>Bacteria</taxon>
        <taxon>Pseudomonadati</taxon>
        <taxon>Campylobacterota</taxon>
        <taxon>Epsilonproteobacteria</taxon>
        <taxon>Campylobacterales</taxon>
        <taxon>Campylobacteraceae</taxon>
        <taxon>Campylobacter</taxon>
    </lineage>
</organism>